<feature type="region of interest" description="Disordered" evidence="1">
    <location>
        <begin position="1"/>
        <end position="22"/>
    </location>
</feature>
<dbReference type="OrthoDB" id="6621836at2759"/>
<reference evidence="2 3" key="1">
    <citation type="journal article" date="2019" name="Sci. Rep.">
        <title>Orb-weaving spider Araneus ventricosus genome elucidates the spidroin gene catalogue.</title>
        <authorList>
            <person name="Kono N."/>
            <person name="Nakamura H."/>
            <person name="Ohtoshi R."/>
            <person name="Moran D.A.P."/>
            <person name="Shinohara A."/>
            <person name="Yoshida Y."/>
            <person name="Fujiwara M."/>
            <person name="Mori M."/>
            <person name="Tomita M."/>
            <person name="Arakawa K."/>
        </authorList>
    </citation>
    <scope>NUCLEOTIDE SEQUENCE [LARGE SCALE GENOMIC DNA]</scope>
</reference>
<evidence type="ECO:0000313" key="3">
    <source>
        <dbReference type="Proteomes" id="UP000499080"/>
    </source>
</evidence>
<feature type="compositionally biased region" description="Basic and acidic residues" evidence="1">
    <location>
        <begin position="1"/>
        <end position="19"/>
    </location>
</feature>
<dbReference type="EMBL" id="BGPR01007406">
    <property type="protein sequence ID" value="GBN26603.1"/>
    <property type="molecule type" value="Genomic_DNA"/>
</dbReference>
<dbReference type="AlphaFoldDB" id="A0A4Y2MIW5"/>
<evidence type="ECO:0000256" key="1">
    <source>
        <dbReference type="SAM" id="MobiDB-lite"/>
    </source>
</evidence>
<sequence>MLSEKEEKVLEKKEIEEKRREKKRYLASTSSAVNYVSSSDESIKIRQIKRKESTESIKVVFENDIPQILIVHWGGQLARSFQKPSGGCNQDRFYDIGFLSPSAASHCWGLASLLVPRNLRQTWDPHNNIGVLKPMQML</sequence>
<protein>
    <submittedName>
        <fullName evidence="2">Uncharacterized protein</fullName>
    </submittedName>
</protein>
<evidence type="ECO:0000313" key="2">
    <source>
        <dbReference type="EMBL" id="GBN26603.1"/>
    </source>
</evidence>
<keyword evidence="3" id="KW-1185">Reference proteome</keyword>
<dbReference type="Proteomes" id="UP000499080">
    <property type="component" value="Unassembled WGS sequence"/>
</dbReference>
<organism evidence="2 3">
    <name type="scientific">Araneus ventricosus</name>
    <name type="common">Orbweaver spider</name>
    <name type="synonym">Epeira ventricosa</name>
    <dbReference type="NCBI Taxonomy" id="182803"/>
    <lineage>
        <taxon>Eukaryota</taxon>
        <taxon>Metazoa</taxon>
        <taxon>Ecdysozoa</taxon>
        <taxon>Arthropoda</taxon>
        <taxon>Chelicerata</taxon>
        <taxon>Arachnida</taxon>
        <taxon>Araneae</taxon>
        <taxon>Araneomorphae</taxon>
        <taxon>Entelegynae</taxon>
        <taxon>Araneoidea</taxon>
        <taxon>Araneidae</taxon>
        <taxon>Araneus</taxon>
    </lineage>
</organism>
<gene>
    <name evidence="2" type="ORF">AVEN_53920_1</name>
</gene>
<name>A0A4Y2MIW5_ARAVE</name>
<accession>A0A4Y2MIW5</accession>
<comment type="caution">
    <text evidence="2">The sequence shown here is derived from an EMBL/GenBank/DDBJ whole genome shotgun (WGS) entry which is preliminary data.</text>
</comment>
<proteinExistence type="predicted"/>